<evidence type="ECO:0000313" key="13">
    <source>
        <dbReference type="EMBL" id="KAE8695632.1"/>
    </source>
</evidence>
<keyword evidence="7" id="KW-0677">Repeat</keyword>
<evidence type="ECO:0000256" key="10">
    <source>
        <dbReference type="ARBA" id="ARBA00037238"/>
    </source>
</evidence>
<evidence type="ECO:0000313" key="14">
    <source>
        <dbReference type="Proteomes" id="UP000436088"/>
    </source>
</evidence>
<feature type="compositionally biased region" description="Polar residues" evidence="11">
    <location>
        <begin position="71"/>
        <end position="81"/>
    </location>
</feature>
<comment type="subcellular location">
    <subcellularLocation>
        <location evidence="1">Cell membrane</location>
        <topology evidence="1">Multi-pass membrane protein</topology>
    </subcellularLocation>
</comment>
<comment type="function">
    <text evidence="10">Mediates both low-affinity uptake and efflux of sugar across the plasma membrane.</text>
</comment>
<name>A0A6A2ZWX9_HIBSY</name>
<keyword evidence="3" id="KW-0813">Transport</keyword>
<evidence type="ECO:0000256" key="6">
    <source>
        <dbReference type="ARBA" id="ARBA00022692"/>
    </source>
</evidence>
<evidence type="ECO:0000256" key="2">
    <source>
        <dbReference type="ARBA" id="ARBA00007809"/>
    </source>
</evidence>
<comment type="caution">
    <text evidence="13">The sequence shown here is derived from an EMBL/GenBank/DDBJ whole genome shotgun (WGS) entry which is preliminary data.</text>
</comment>
<dbReference type="Pfam" id="PF03083">
    <property type="entry name" value="MtN3_slv"/>
    <property type="match status" value="1"/>
</dbReference>
<comment type="similarity">
    <text evidence="2">Belongs to the SWEET sugar transporter family.</text>
</comment>
<proteinExistence type="inferred from homology"/>
<keyword evidence="14" id="KW-1185">Reference proteome</keyword>
<feature type="transmembrane region" description="Helical" evidence="12">
    <location>
        <begin position="26"/>
        <end position="49"/>
    </location>
</feature>
<keyword evidence="6 12" id="KW-0812">Transmembrane</keyword>
<sequence length="81" mass="8710">MPFYLSLANFLNGVIWVTYALFRLDLYILIANGLGALSGAIQLILYACYFKSTPEDGDENGGVKPSDVELSGNNGPYGSTV</sequence>
<keyword evidence="8 12" id="KW-1133">Transmembrane helix</keyword>
<dbReference type="InterPro" id="IPR004316">
    <property type="entry name" value="SWEET_rpt"/>
</dbReference>
<reference evidence="13" key="1">
    <citation type="submission" date="2019-09" db="EMBL/GenBank/DDBJ databases">
        <title>Draft genome information of white flower Hibiscus syriacus.</title>
        <authorList>
            <person name="Kim Y.-M."/>
        </authorList>
    </citation>
    <scope>NUCLEOTIDE SEQUENCE [LARGE SCALE GENOMIC DNA]</scope>
    <source>
        <strain evidence="13">YM2019G1</strain>
    </source>
</reference>
<protein>
    <submittedName>
        <fullName evidence="13">Bidirectional sugar transporter SWEET6b</fullName>
    </submittedName>
</protein>
<gene>
    <name evidence="13" type="ORF">F3Y22_tig00110694pilonHSYRG00064</name>
</gene>
<evidence type="ECO:0000256" key="12">
    <source>
        <dbReference type="SAM" id="Phobius"/>
    </source>
</evidence>
<evidence type="ECO:0000256" key="7">
    <source>
        <dbReference type="ARBA" id="ARBA00022737"/>
    </source>
</evidence>
<dbReference type="PANTHER" id="PTHR10791:SF30">
    <property type="entry name" value="SUGAR TRANSPORTER SWEET1"/>
    <property type="match status" value="1"/>
</dbReference>
<dbReference type="GO" id="GO:0051119">
    <property type="term" value="F:sugar transmembrane transporter activity"/>
    <property type="evidence" value="ECO:0007669"/>
    <property type="project" value="InterPro"/>
</dbReference>
<evidence type="ECO:0000256" key="4">
    <source>
        <dbReference type="ARBA" id="ARBA00022475"/>
    </source>
</evidence>
<keyword evidence="5 13" id="KW-0762">Sugar transport</keyword>
<evidence type="ECO:0000256" key="3">
    <source>
        <dbReference type="ARBA" id="ARBA00022448"/>
    </source>
</evidence>
<dbReference type="GO" id="GO:0005886">
    <property type="term" value="C:plasma membrane"/>
    <property type="evidence" value="ECO:0007669"/>
    <property type="project" value="UniProtKB-SubCell"/>
</dbReference>
<dbReference type="Proteomes" id="UP000436088">
    <property type="component" value="Unassembled WGS sequence"/>
</dbReference>
<dbReference type="EMBL" id="VEPZ02001077">
    <property type="protein sequence ID" value="KAE8695632.1"/>
    <property type="molecule type" value="Genomic_DNA"/>
</dbReference>
<organism evidence="13 14">
    <name type="scientific">Hibiscus syriacus</name>
    <name type="common">Rose of Sharon</name>
    <dbReference type="NCBI Taxonomy" id="106335"/>
    <lineage>
        <taxon>Eukaryota</taxon>
        <taxon>Viridiplantae</taxon>
        <taxon>Streptophyta</taxon>
        <taxon>Embryophyta</taxon>
        <taxon>Tracheophyta</taxon>
        <taxon>Spermatophyta</taxon>
        <taxon>Magnoliopsida</taxon>
        <taxon>eudicotyledons</taxon>
        <taxon>Gunneridae</taxon>
        <taxon>Pentapetalae</taxon>
        <taxon>rosids</taxon>
        <taxon>malvids</taxon>
        <taxon>Malvales</taxon>
        <taxon>Malvaceae</taxon>
        <taxon>Malvoideae</taxon>
        <taxon>Hibiscus</taxon>
    </lineage>
</organism>
<keyword evidence="9 12" id="KW-0472">Membrane</keyword>
<evidence type="ECO:0000256" key="9">
    <source>
        <dbReference type="ARBA" id="ARBA00023136"/>
    </source>
</evidence>
<evidence type="ECO:0000256" key="8">
    <source>
        <dbReference type="ARBA" id="ARBA00022989"/>
    </source>
</evidence>
<evidence type="ECO:0000256" key="5">
    <source>
        <dbReference type="ARBA" id="ARBA00022597"/>
    </source>
</evidence>
<evidence type="ECO:0000256" key="11">
    <source>
        <dbReference type="SAM" id="MobiDB-lite"/>
    </source>
</evidence>
<feature type="region of interest" description="Disordered" evidence="11">
    <location>
        <begin position="56"/>
        <end position="81"/>
    </location>
</feature>
<evidence type="ECO:0000256" key="1">
    <source>
        <dbReference type="ARBA" id="ARBA00004651"/>
    </source>
</evidence>
<dbReference type="AlphaFoldDB" id="A0A6A2ZWX9"/>
<dbReference type="InterPro" id="IPR047664">
    <property type="entry name" value="SWEET"/>
</dbReference>
<dbReference type="Gene3D" id="1.20.1280.290">
    <property type="match status" value="1"/>
</dbReference>
<dbReference type="PANTHER" id="PTHR10791">
    <property type="entry name" value="RAG1-ACTIVATING PROTEIN 1"/>
    <property type="match status" value="1"/>
</dbReference>
<keyword evidence="4" id="KW-1003">Cell membrane</keyword>
<accession>A0A6A2ZWX9</accession>